<feature type="coiled-coil region" evidence="1">
    <location>
        <begin position="913"/>
        <end position="940"/>
    </location>
</feature>
<reference evidence="4" key="1">
    <citation type="submission" date="2021-03" db="EMBL/GenBank/DDBJ databases">
        <title>Chromosome level genome of the anhydrobiotic midge Polypedilum vanderplanki.</title>
        <authorList>
            <person name="Yoshida Y."/>
            <person name="Kikawada T."/>
            <person name="Gusev O."/>
        </authorList>
    </citation>
    <scope>NUCLEOTIDE SEQUENCE</scope>
    <source>
        <strain evidence="4">NIAS01</strain>
        <tissue evidence="4">Whole body or cell culture</tissue>
    </source>
</reference>
<sequence>MWIATKEDLKNAILRDQVLRHLEPTKNRAQAHELIGNLYARYVILCNNLSELYDQTLQVQRRALIEKLLISSQERLKEIQNDIRKIEMSQFIFVDDALVELNLTTYDIEFLRPFYFPRRRSFECQQVINRASAKVKSIESELIEEPPKGLDRFRKIPTREEREAAHEEARLTFIINEIKRHEKARQGRILEIDLKHMPDKIKLRSTDDDDDDEKVFYEFQHNEDQIGKFKIKRTKFVADLYSKPVNTTQYDYYSPPEFRINRLGKKVLIPKVKKQVEIVEEINTSDEEEKAEAERKLKLLKEEEEVTKFEAIKLHERQNEAALVIQQCFYRYSLRKQIEKRKIARLQTYGMHRKPVNLDLPNIYDPIVEYENKRRERKKEFDEALIKALEDEKARILRLKSESIMEDITEDIREWFREFYKEAKDFHRYPEEFEGGTIMVMYEKTKTPEEFLIEKNKTSKEKAQERKDKRKAKRREKQRKKKEKEREKVLEMKKKQLELKEGVTFDFSNMKEWKAFESLQKTFDEGENDFQFIDELKNSKELPIWEWVTVDAYCDVHKELRLIVDDLMRVELQLLRFALSLDLKKPYVPQKPKKPKKDKKKKKQRKSVVDIFEERSIEECFNELKELNIIRQYEKKSLDEFIGECSYATTDLRALNKDPPLHYGDVKNYIQTEILGSAAQIKSFCIIGPEKCGKKFLVEALCSEMGAVIFDLSAPKIKDITDMSYFLDLVLQVAVKFQPSVLFIDGAHKPYIRKADDEVKLENPWKLGKYLIKDIVKNLANDDAVMLIGVTNQPWNCNFRYLRMCYEKFAIFPPKLDFGTALKAWHTGLELKRIYNFDAISLGEVSRGFSVGDILDSIDKHIDFSRGISLYSNPLTCNELIENLITTKKPIEDKVVKQFNKFVEMLDPYIGLRKGEIERVQEELNKAKEAKEKMKNKKKKS</sequence>
<accession>A0A9J6CGA3</accession>
<dbReference type="EMBL" id="JADBJN010000001">
    <property type="protein sequence ID" value="KAG5680638.1"/>
    <property type="molecule type" value="Genomic_DNA"/>
</dbReference>
<feature type="compositionally biased region" description="Basic and acidic residues" evidence="2">
    <location>
        <begin position="456"/>
        <end position="467"/>
    </location>
</feature>
<evidence type="ECO:0000256" key="2">
    <source>
        <dbReference type="SAM" id="MobiDB-lite"/>
    </source>
</evidence>
<keyword evidence="5" id="KW-1185">Reference proteome</keyword>
<organism evidence="4 5">
    <name type="scientific">Polypedilum vanderplanki</name>
    <name type="common">Sleeping chironomid midge</name>
    <dbReference type="NCBI Taxonomy" id="319348"/>
    <lineage>
        <taxon>Eukaryota</taxon>
        <taxon>Metazoa</taxon>
        <taxon>Ecdysozoa</taxon>
        <taxon>Arthropoda</taxon>
        <taxon>Hexapoda</taxon>
        <taxon>Insecta</taxon>
        <taxon>Pterygota</taxon>
        <taxon>Neoptera</taxon>
        <taxon>Endopterygota</taxon>
        <taxon>Diptera</taxon>
        <taxon>Nematocera</taxon>
        <taxon>Chironomoidea</taxon>
        <taxon>Chironomidae</taxon>
        <taxon>Chironominae</taxon>
        <taxon>Polypedilum</taxon>
        <taxon>Polypedilum</taxon>
    </lineage>
</organism>
<dbReference type="PANTHER" id="PTHR14690:SF0">
    <property type="entry name" value="IQ MOTIF CONTAINING WITH AAA DOMAIN 1"/>
    <property type="match status" value="1"/>
</dbReference>
<dbReference type="InterPro" id="IPR003959">
    <property type="entry name" value="ATPase_AAA_core"/>
</dbReference>
<dbReference type="OrthoDB" id="6616786at2759"/>
<dbReference type="SUPFAM" id="SSF52540">
    <property type="entry name" value="P-loop containing nucleoside triphosphate hydrolases"/>
    <property type="match status" value="1"/>
</dbReference>
<feature type="compositionally biased region" description="Basic residues" evidence="2">
    <location>
        <begin position="468"/>
        <end position="483"/>
    </location>
</feature>
<dbReference type="Gene3D" id="3.40.50.300">
    <property type="entry name" value="P-loop containing nucleotide triphosphate hydrolases"/>
    <property type="match status" value="1"/>
</dbReference>
<keyword evidence="1" id="KW-0175">Coiled coil</keyword>
<dbReference type="InterPro" id="IPR052267">
    <property type="entry name" value="N-DRC_Component"/>
</dbReference>
<dbReference type="Pfam" id="PF00004">
    <property type="entry name" value="AAA"/>
    <property type="match status" value="1"/>
</dbReference>
<gene>
    <name evidence="4" type="ORF">PVAND_010132</name>
</gene>
<dbReference type="InterPro" id="IPR027417">
    <property type="entry name" value="P-loop_NTPase"/>
</dbReference>
<dbReference type="Proteomes" id="UP001107558">
    <property type="component" value="Chromosome 1"/>
</dbReference>
<feature type="domain" description="ATPase AAA-type core" evidence="3">
    <location>
        <begin position="685"/>
        <end position="802"/>
    </location>
</feature>
<dbReference type="AlphaFoldDB" id="A0A9J6CGA3"/>
<feature type="region of interest" description="Disordered" evidence="2">
    <location>
        <begin position="456"/>
        <end position="487"/>
    </location>
</feature>
<dbReference type="GO" id="GO:0016887">
    <property type="term" value="F:ATP hydrolysis activity"/>
    <property type="evidence" value="ECO:0007669"/>
    <property type="project" value="InterPro"/>
</dbReference>
<protein>
    <recommendedName>
        <fullName evidence="3">ATPase AAA-type core domain-containing protein</fullName>
    </recommendedName>
</protein>
<dbReference type="PANTHER" id="PTHR14690">
    <property type="entry name" value="IQ MOTIF CONTAINING WITH AAA DOMAIN 1"/>
    <property type="match status" value="1"/>
</dbReference>
<evidence type="ECO:0000313" key="5">
    <source>
        <dbReference type="Proteomes" id="UP001107558"/>
    </source>
</evidence>
<name>A0A9J6CGA3_POLVA</name>
<dbReference type="GO" id="GO:0005524">
    <property type="term" value="F:ATP binding"/>
    <property type="evidence" value="ECO:0007669"/>
    <property type="project" value="InterPro"/>
</dbReference>
<comment type="caution">
    <text evidence="4">The sequence shown here is derived from an EMBL/GenBank/DDBJ whole genome shotgun (WGS) entry which is preliminary data.</text>
</comment>
<evidence type="ECO:0000256" key="1">
    <source>
        <dbReference type="SAM" id="Coils"/>
    </source>
</evidence>
<evidence type="ECO:0000259" key="3">
    <source>
        <dbReference type="Pfam" id="PF00004"/>
    </source>
</evidence>
<proteinExistence type="predicted"/>
<feature type="coiled-coil region" evidence="1">
    <location>
        <begin position="276"/>
        <end position="310"/>
    </location>
</feature>
<evidence type="ECO:0000313" key="4">
    <source>
        <dbReference type="EMBL" id="KAG5680638.1"/>
    </source>
</evidence>